<evidence type="ECO:0000313" key="2">
    <source>
        <dbReference type="Proteomes" id="UP000216207"/>
    </source>
</evidence>
<dbReference type="RefSeq" id="WP_011246600.1">
    <property type="nucleotide sequence ID" value="NZ_BOQQ01000005.1"/>
</dbReference>
<organism evidence="1 2">
    <name type="scientific">Shouchella clausii</name>
    <name type="common">Alkalihalobacillus clausii</name>
    <dbReference type="NCBI Taxonomy" id="79880"/>
    <lineage>
        <taxon>Bacteria</taxon>
        <taxon>Bacillati</taxon>
        <taxon>Bacillota</taxon>
        <taxon>Bacilli</taxon>
        <taxon>Bacillales</taxon>
        <taxon>Bacillaceae</taxon>
        <taxon>Shouchella</taxon>
    </lineage>
</organism>
<proteinExistence type="predicted"/>
<sequence length="82" mass="9800">MHSKQTVKYICEQFSSGHEYYFKQEYITHDKWSNLDSVAWSAPRPIRKETFLKRKKQGYLCEYVQKQTAVILPFHKKANASK</sequence>
<name>A0A268P4G8_SHOCL</name>
<comment type="caution">
    <text evidence="1">The sequence shown here is derived from an EMBL/GenBank/DDBJ whole genome shotgun (WGS) entry which is preliminary data.</text>
</comment>
<accession>A0A268P4G8</accession>
<dbReference type="EMBL" id="NPCC01000004">
    <property type="protein sequence ID" value="PAE90571.1"/>
    <property type="molecule type" value="Genomic_DNA"/>
</dbReference>
<reference evidence="1 2" key="1">
    <citation type="submission" date="2017-07" db="EMBL/GenBank/DDBJ databases">
        <title>Isolation and whole genome analysis of endospore-forming bacteria from heroin.</title>
        <authorList>
            <person name="Kalinowski J."/>
            <person name="Ahrens B."/>
            <person name="Al-Dilaimi A."/>
            <person name="Winkler A."/>
            <person name="Wibberg D."/>
            <person name="Schleenbecker U."/>
            <person name="Ruckert C."/>
            <person name="Wolfel R."/>
            <person name="Grass G."/>
        </authorList>
    </citation>
    <scope>NUCLEOTIDE SEQUENCE [LARGE SCALE GENOMIC DNA]</scope>
    <source>
        <strain evidence="1 2">7539</strain>
    </source>
</reference>
<protein>
    <submittedName>
        <fullName evidence="1">Uncharacterized protein</fullName>
    </submittedName>
</protein>
<dbReference type="OMA" id="WSAPRPI"/>
<evidence type="ECO:0000313" key="1">
    <source>
        <dbReference type="EMBL" id="PAE90571.1"/>
    </source>
</evidence>
<dbReference type="AlphaFoldDB" id="A0A268P4G8"/>
<dbReference type="Proteomes" id="UP000216207">
    <property type="component" value="Unassembled WGS sequence"/>
</dbReference>
<gene>
    <name evidence="1" type="ORF">CHH72_01410</name>
</gene>